<dbReference type="PROSITE" id="PS51186">
    <property type="entry name" value="GNAT"/>
    <property type="match status" value="1"/>
</dbReference>
<dbReference type="GO" id="GO:0004343">
    <property type="term" value="F:glucosamine 6-phosphate N-acetyltransferase activity"/>
    <property type="evidence" value="ECO:0007669"/>
    <property type="project" value="TreeGrafter"/>
</dbReference>
<dbReference type="RefSeq" id="WP_296952758.1">
    <property type="nucleotide sequence ID" value="NZ_LT599021.1"/>
</dbReference>
<dbReference type="AlphaFoldDB" id="A0A212KG04"/>
<dbReference type="Gene3D" id="3.40.630.30">
    <property type="match status" value="1"/>
</dbReference>
<dbReference type="CDD" id="cd04301">
    <property type="entry name" value="NAT_SF"/>
    <property type="match status" value="1"/>
</dbReference>
<dbReference type="InterPro" id="IPR000182">
    <property type="entry name" value="GNAT_dom"/>
</dbReference>
<name>A0A212KG04_9BACT</name>
<sequence length="142" mass="15946">MVEIKQIKEVTPDIVSAFSRLMPQLAPHLKAPQMEDLSHIVNDKNKYIFIASNPQIVGTITLVIVKIPSGTRAWIEDVIVDQHARGQSIGEKMLLHVIEFAKKLNVASINLTSSPSRIAANKLYQKLGFNLRETNVYRIDVD</sequence>
<feature type="domain" description="N-acetyltransferase" evidence="1">
    <location>
        <begin position="2"/>
        <end position="142"/>
    </location>
</feature>
<accession>A0A212KG04</accession>
<dbReference type="EMBL" id="FLUL01000002">
    <property type="protein sequence ID" value="SBW10571.1"/>
    <property type="molecule type" value="Genomic_DNA"/>
</dbReference>
<dbReference type="SUPFAM" id="SSF55729">
    <property type="entry name" value="Acyl-CoA N-acyltransferases (Nat)"/>
    <property type="match status" value="1"/>
</dbReference>
<dbReference type="InterPro" id="IPR039143">
    <property type="entry name" value="GNPNAT1-like"/>
</dbReference>
<dbReference type="InterPro" id="IPR016181">
    <property type="entry name" value="Acyl_CoA_acyltransferase"/>
</dbReference>
<dbReference type="PANTHER" id="PTHR13355:SF11">
    <property type="entry name" value="GLUCOSAMINE 6-PHOSPHATE N-ACETYLTRANSFERASE"/>
    <property type="match status" value="1"/>
</dbReference>
<dbReference type="PANTHER" id="PTHR13355">
    <property type="entry name" value="GLUCOSAMINE 6-PHOSPHATE N-ACETYLTRANSFERASE"/>
    <property type="match status" value="1"/>
</dbReference>
<evidence type="ECO:0000259" key="1">
    <source>
        <dbReference type="PROSITE" id="PS51186"/>
    </source>
</evidence>
<evidence type="ECO:0000313" key="2">
    <source>
        <dbReference type="EMBL" id="SBW10571.1"/>
    </source>
</evidence>
<reference evidence="2" key="1">
    <citation type="submission" date="2016-04" db="EMBL/GenBank/DDBJ databases">
        <authorList>
            <person name="Evans L.H."/>
            <person name="Alamgir A."/>
            <person name="Owens N."/>
            <person name="Weber N.D."/>
            <person name="Virtaneva K."/>
            <person name="Barbian K."/>
            <person name="Babar A."/>
            <person name="Rosenke K."/>
        </authorList>
    </citation>
    <scope>NUCLEOTIDE SEQUENCE</scope>
    <source>
        <strain evidence="2">86-2</strain>
    </source>
</reference>
<dbReference type="Pfam" id="PF00583">
    <property type="entry name" value="Acetyltransf_1"/>
    <property type="match status" value="1"/>
</dbReference>
<organism evidence="2">
    <name type="scientific">uncultured Dysgonomonas sp</name>
    <dbReference type="NCBI Taxonomy" id="206096"/>
    <lineage>
        <taxon>Bacteria</taxon>
        <taxon>Pseudomonadati</taxon>
        <taxon>Bacteroidota</taxon>
        <taxon>Bacteroidia</taxon>
        <taxon>Bacteroidales</taxon>
        <taxon>Dysgonomonadaceae</taxon>
        <taxon>Dysgonomonas</taxon>
        <taxon>environmental samples</taxon>
    </lineage>
</organism>
<proteinExistence type="predicted"/>
<gene>
    <name evidence="2" type="ORF">KL86DYS2_20131</name>
</gene>
<protein>
    <recommendedName>
        <fullName evidence="1">N-acetyltransferase domain-containing protein</fullName>
    </recommendedName>
</protein>